<dbReference type="EMBL" id="SEOQ01000062">
    <property type="protein sequence ID" value="TFY71208.1"/>
    <property type="molecule type" value="Genomic_DNA"/>
</dbReference>
<dbReference type="InterPro" id="IPR013120">
    <property type="entry name" value="FAR_NAD-bd"/>
</dbReference>
<keyword evidence="6" id="KW-1185">Reference proteome</keyword>
<dbReference type="PANTHER" id="PTHR43439">
    <property type="entry name" value="PHENYLACETATE-COENZYME A LIGASE"/>
    <property type="match status" value="1"/>
</dbReference>
<keyword evidence="1" id="KW-0596">Phosphopantetheine</keyword>
<protein>
    <recommendedName>
        <fullName evidence="7">Acetyl-CoA synthetase-like protein</fullName>
    </recommendedName>
</protein>
<reference evidence="5 6" key="1">
    <citation type="submission" date="2019-02" db="EMBL/GenBank/DDBJ databases">
        <title>Genome sequencing of the rare red list fungi Dentipellis fragilis.</title>
        <authorList>
            <person name="Buettner E."/>
            <person name="Kellner H."/>
        </authorList>
    </citation>
    <scope>NUCLEOTIDE SEQUENCE [LARGE SCALE GENOMIC DNA]</scope>
    <source>
        <strain evidence="5 6">DSM 105465</strain>
    </source>
</reference>
<dbReference type="InterPro" id="IPR036291">
    <property type="entry name" value="NAD(P)-bd_dom_sf"/>
</dbReference>
<name>A0A4Y9ZBN0_9AGAM</name>
<sequence length="1083" mass="121088">MAAVTGCFVSLHDQMRRICHLPSFQNIDLQLPPNRLKSHHLPSGVFLLSLHMTAKFRTLHGKDSATFAYPPLDGSLTIPELHEFHAKHSPEHPLFVYTDENGKDVTINYSQAWAGIKRASQIVWGLSQRSQTSAREDPRVIGILATADTITYVSLLLGIMRLGFTPFLISVRNSPAAVAHLVKSEGVQDIFVSSDVSMQHLYKETAQLLAQDGTTVRTLPMVTFEDLYSPREDQAHPAPDFPPRKLQLDEVALIMHSSGSTAFPKAVKMTHRAYLQWGNCIAYGEVDMCGRRVTTQALPVFHALGINVIAFASCSGLVLACYRPSSPPVVPTAENLLESIVSLRCDVGLCVPLYIEIWARDRHNISILKGLKVLIYAGAPLNQETGNKLVKAGVNLMPFYGCTESGGFGVIIPKEKSALDTWEYFTCSPHIETRLLPEAGLDDVFEVVVVESSVHALNTSNTLINGRKASRTSDLVQRHPTRPNLWRVYGRTDDQITLSTGEKTNPSPLETIITHDPLVHAAIMFGRMRFQNGILIQPAKGHEFDPHDHLELEAFRNKIWPSIEKANEFAPSHSRIFKEMILVTHPSKPLEYTAKGNPRRQPCLELYGREIDALYDAVAEASQTDLIPPSVWTPEATEKFVRTVVGRVMRVPVGEEDDLFQSGCDSLQATWIRNSLSRAVRVTANVPRHLIPFNFVYTYPSIKALSQFIHQLCNTKVGYMDTEEEAREKIRIMEELVQKYTCDFPSRRPPAPATASANSPTGEFILLTGTTGRFGSYLLAQLLARPDVSRIYALNRGPQETIHERQHRSFEEMGLEPGLLNSQKVVLLGGYTPSLHLGLQKELYEEIRTSLTSVIMNDLPSEYLAPEHPLPNAIVALGNGYSESKWVAEQILERAARETGLPVTIVRVGQLCGDSKHGHWNVKEWVPALVRGGQILRSLPMRNERVTWLPIDVAATALLDMLHSSEPIMHLVHPQPTHWANIFRHVSTGLGGLPLIRYGEWVERLRDAASKNIYAMDDESDDARPNPAVVLMEFFERGEYGEDVPLATEKAVKVSKTLREAKPIDDQDVDRFMEHWKKLGFLD</sequence>
<feature type="domain" description="Thioester reductase (TE)" evidence="4">
    <location>
        <begin position="870"/>
        <end position="957"/>
    </location>
</feature>
<evidence type="ECO:0000259" key="3">
    <source>
        <dbReference type="Pfam" id="PF00501"/>
    </source>
</evidence>
<dbReference type="InterPro" id="IPR051414">
    <property type="entry name" value="Adenylate-forming_Reductase"/>
</dbReference>
<organism evidence="5 6">
    <name type="scientific">Dentipellis fragilis</name>
    <dbReference type="NCBI Taxonomy" id="205917"/>
    <lineage>
        <taxon>Eukaryota</taxon>
        <taxon>Fungi</taxon>
        <taxon>Dikarya</taxon>
        <taxon>Basidiomycota</taxon>
        <taxon>Agaricomycotina</taxon>
        <taxon>Agaricomycetes</taxon>
        <taxon>Russulales</taxon>
        <taxon>Hericiaceae</taxon>
        <taxon>Dentipellis</taxon>
    </lineage>
</organism>
<dbReference type="OrthoDB" id="429813at2759"/>
<keyword evidence="2" id="KW-0597">Phosphoprotein</keyword>
<dbReference type="SUPFAM" id="SSF51735">
    <property type="entry name" value="NAD(P)-binding Rossmann-fold domains"/>
    <property type="match status" value="1"/>
</dbReference>
<dbReference type="Gene3D" id="1.10.1200.10">
    <property type="entry name" value="ACP-like"/>
    <property type="match status" value="1"/>
</dbReference>
<dbReference type="Pfam" id="PF07993">
    <property type="entry name" value="NAD_binding_4"/>
    <property type="match status" value="2"/>
</dbReference>
<comment type="caution">
    <text evidence="5">The sequence shown here is derived from an EMBL/GenBank/DDBJ whole genome shotgun (WGS) entry which is preliminary data.</text>
</comment>
<dbReference type="SUPFAM" id="SSF47336">
    <property type="entry name" value="ACP-like"/>
    <property type="match status" value="1"/>
</dbReference>
<feature type="domain" description="AMP-dependent synthetase/ligase" evidence="3">
    <location>
        <begin position="85"/>
        <end position="413"/>
    </location>
</feature>
<dbReference type="Proteomes" id="UP000298327">
    <property type="component" value="Unassembled WGS sequence"/>
</dbReference>
<accession>A0A4Y9ZBN0</accession>
<evidence type="ECO:0000313" key="6">
    <source>
        <dbReference type="Proteomes" id="UP000298327"/>
    </source>
</evidence>
<dbReference type="AlphaFoldDB" id="A0A4Y9ZBN0"/>
<dbReference type="Gene3D" id="3.40.50.720">
    <property type="entry name" value="NAD(P)-binding Rossmann-like Domain"/>
    <property type="match status" value="2"/>
</dbReference>
<feature type="domain" description="Thioester reductase (TE)" evidence="4">
    <location>
        <begin position="767"/>
        <end position="855"/>
    </location>
</feature>
<evidence type="ECO:0000313" key="5">
    <source>
        <dbReference type="EMBL" id="TFY71208.1"/>
    </source>
</evidence>
<dbReference type="InterPro" id="IPR042099">
    <property type="entry name" value="ANL_N_sf"/>
</dbReference>
<dbReference type="Gene3D" id="3.40.50.12780">
    <property type="entry name" value="N-terminal domain of ligase-like"/>
    <property type="match status" value="1"/>
</dbReference>
<dbReference type="SUPFAM" id="SSF56801">
    <property type="entry name" value="Acetyl-CoA synthetase-like"/>
    <property type="match status" value="1"/>
</dbReference>
<dbReference type="Pfam" id="PF00501">
    <property type="entry name" value="AMP-binding"/>
    <property type="match status" value="1"/>
</dbReference>
<dbReference type="PANTHER" id="PTHR43439:SF2">
    <property type="entry name" value="ENZYME, PUTATIVE (JCVI)-RELATED"/>
    <property type="match status" value="1"/>
</dbReference>
<evidence type="ECO:0000256" key="1">
    <source>
        <dbReference type="ARBA" id="ARBA00022450"/>
    </source>
</evidence>
<evidence type="ECO:0000256" key="2">
    <source>
        <dbReference type="ARBA" id="ARBA00022553"/>
    </source>
</evidence>
<dbReference type="Pfam" id="PF23562">
    <property type="entry name" value="AMP-binding_C_3"/>
    <property type="match status" value="1"/>
</dbReference>
<dbReference type="InterPro" id="IPR036736">
    <property type="entry name" value="ACP-like_sf"/>
</dbReference>
<evidence type="ECO:0000259" key="4">
    <source>
        <dbReference type="Pfam" id="PF07993"/>
    </source>
</evidence>
<dbReference type="STRING" id="205917.A0A4Y9ZBN0"/>
<gene>
    <name evidence="5" type="ORF">EVG20_g1809</name>
</gene>
<proteinExistence type="predicted"/>
<dbReference type="InterPro" id="IPR000873">
    <property type="entry name" value="AMP-dep_synth/lig_dom"/>
</dbReference>
<evidence type="ECO:0008006" key="7">
    <source>
        <dbReference type="Google" id="ProtNLM"/>
    </source>
</evidence>